<dbReference type="InterPro" id="IPR013767">
    <property type="entry name" value="PAS_fold"/>
</dbReference>
<evidence type="ECO:0000256" key="9">
    <source>
        <dbReference type="SAM" id="Coils"/>
    </source>
</evidence>
<dbReference type="PROSITE" id="PS50109">
    <property type="entry name" value="HIS_KIN"/>
    <property type="match status" value="1"/>
</dbReference>
<organism evidence="12 13">
    <name type="scientific">Pontibacterium sinense</name>
    <dbReference type="NCBI Taxonomy" id="2781979"/>
    <lineage>
        <taxon>Bacteria</taxon>
        <taxon>Pseudomonadati</taxon>
        <taxon>Pseudomonadota</taxon>
        <taxon>Gammaproteobacteria</taxon>
        <taxon>Oceanospirillales</taxon>
        <taxon>Oceanospirillaceae</taxon>
        <taxon>Pontibacterium</taxon>
    </lineage>
</organism>
<evidence type="ECO:0000256" key="6">
    <source>
        <dbReference type="ARBA" id="ARBA00022777"/>
    </source>
</evidence>
<keyword evidence="4" id="KW-0808">Transferase</keyword>
<dbReference type="InterPro" id="IPR003661">
    <property type="entry name" value="HisK_dim/P_dom"/>
</dbReference>
<accession>A0A8J7K6R5</accession>
<dbReference type="GO" id="GO:0005524">
    <property type="term" value="F:ATP binding"/>
    <property type="evidence" value="ECO:0007669"/>
    <property type="project" value="UniProtKB-KW"/>
</dbReference>
<keyword evidence="6" id="KW-0418">Kinase</keyword>
<dbReference type="Gene3D" id="1.10.287.130">
    <property type="match status" value="1"/>
</dbReference>
<reference evidence="12" key="1">
    <citation type="submission" date="2020-10" db="EMBL/GenBank/DDBJ databases">
        <title>Bacterium isolated from coastal waters sediment.</title>
        <authorList>
            <person name="Chen R.-J."/>
            <person name="Lu D.-C."/>
            <person name="Zhu K.-L."/>
            <person name="Du Z.-J."/>
        </authorList>
    </citation>
    <scope>NUCLEOTIDE SEQUENCE</scope>
    <source>
        <strain evidence="12">N1Y112</strain>
    </source>
</reference>
<dbReference type="SMART" id="SM00091">
    <property type="entry name" value="PAS"/>
    <property type="match status" value="1"/>
</dbReference>
<dbReference type="PRINTS" id="PR00344">
    <property type="entry name" value="BCTRLSENSOR"/>
</dbReference>
<dbReference type="PANTHER" id="PTHR43065">
    <property type="entry name" value="SENSOR HISTIDINE KINASE"/>
    <property type="match status" value="1"/>
</dbReference>
<dbReference type="InterPro" id="IPR036890">
    <property type="entry name" value="HATPase_C_sf"/>
</dbReference>
<keyword evidence="13" id="KW-1185">Reference proteome</keyword>
<sequence length="446" mass="49439">MSGKQDLTPPANIDSEDAWVSVIQKMDEAYADLVHSQVEVEEKNTELEEARSFLHSIQSAMSDVLIVCDQNGVVQGVNRALEQLTGRSEEELMGARFTDLIATKYHSKISSFMGQLRIQPVRDCEVELIGRDGLVPLSMNCSPRHNHRGRLIGMVMVGRPLGELQKAYKELNAAHAELKLAQERLVQSEKMASLGRLVAGVAHELNNPISFVYGNMHALQRYTDRLCAYFDAINEGNSREQLKAMREKLRLDKAIRDLNSLVEGTMEGADRVKEIVNDLRQFSSTQESEKAVFDLSHVIKTAMHWIIKESKAPIDVVETIPTDLTAFGHSGQIHQVVVNLIQNAVDAMDASDPKRLLLSAQIEDRKVIFEVRDSGPGIPDDFLSRLFDPFFTTKPVGQGTGLGLSISYGIVSEHGGELVIQNHPDGGALASLTLLTEERCEESNRA</sequence>
<feature type="domain" description="PAS" evidence="11">
    <location>
        <begin position="50"/>
        <end position="94"/>
    </location>
</feature>
<keyword evidence="7" id="KW-0067">ATP-binding</keyword>
<dbReference type="InterPro" id="IPR003594">
    <property type="entry name" value="HATPase_dom"/>
</dbReference>
<dbReference type="SMART" id="SM00388">
    <property type="entry name" value="HisKA"/>
    <property type="match status" value="1"/>
</dbReference>
<dbReference type="EMBL" id="JADEYS010000007">
    <property type="protein sequence ID" value="MBE9397331.1"/>
    <property type="molecule type" value="Genomic_DNA"/>
</dbReference>
<gene>
    <name evidence="12" type="ORF">IOQ59_08665</name>
</gene>
<evidence type="ECO:0000256" key="1">
    <source>
        <dbReference type="ARBA" id="ARBA00000085"/>
    </source>
</evidence>
<dbReference type="CDD" id="cd00130">
    <property type="entry name" value="PAS"/>
    <property type="match status" value="1"/>
</dbReference>
<evidence type="ECO:0000259" key="10">
    <source>
        <dbReference type="PROSITE" id="PS50109"/>
    </source>
</evidence>
<dbReference type="RefSeq" id="WP_193952884.1">
    <property type="nucleotide sequence ID" value="NZ_JADEYS010000007.1"/>
</dbReference>
<dbReference type="GO" id="GO:0000155">
    <property type="term" value="F:phosphorelay sensor kinase activity"/>
    <property type="evidence" value="ECO:0007669"/>
    <property type="project" value="InterPro"/>
</dbReference>
<dbReference type="Pfam" id="PF00989">
    <property type="entry name" value="PAS"/>
    <property type="match status" value="1"/>
</dbReference>
<dbReference type="Gene3D" id="3.30.450.20">
    <property type="entry name" value="PAS domain"/>
    <property type="match status" value="1"/>
</dbReference>
<dbReference type="Pfam" id="PF00512">
    <property type="entry name" value="HisKA"/>
    <property type="match status" value="1"/>
</dbReference>
<dbReference type="SUPFAM" id="SSF55785">
    <property type="entry name" value="PYP-like sensor domain (PAS domain)"/>
    <property type="match status" value="1"/>
</dbReference>
<evidence type="ECO:0000313" key="13">
    <source>
        <dbReference type="Proteomes" id="UP000640333"/>
    </source>
</evidence>
<dbReference type="InterPro" id="IPR000014">
    <property type="entry name" value="PAS"/>
</dbReference>
<dbReference type="NCBIfam" id="TIGR00229">
    <property type="entry name" value="sensory_box"/>
    <property type="match status" value="1"/>
</dbReference>
<dbReference type="Proteomes" id="UP000640333">
    <property type="component" value="Unassembled WGS sequence"/>
</dbReference>
<dbReference type="CDD" id="cd00082">
    <property type="entry name" value="HisKA"/>
    <property type="match status" value="1"/>
</dbReference>
<comment type="caution">
    <text evidence="12">The sequence shown here is derived from an EMBL/GenBank/DDBJ whole genome shotgun (WGS) entry which is preliminary data.</text>
</comment>
<dbReference type="EC" id="2.7.13.3" evidence="2"/>
<dbReference type="InterPro" id="IPR005467">
    <property type="entry name" value="His_kinase_dom"/>
</dbReference>
<dbReference type="GO" id="GO:0006355">
    <property type="term" value="P:regulation of DNA-templated transcription"/>
    <property type="evidence" value="ECO:0007669"/>
    <property type="project" value="InterPro"/>
</dbReference>
<protein>
    <recommendedName>
        <fullName evidence="2">histidine kinase</fullName>
        <ecNumber evidence="2">2.7.13.3</ecNumber>
    </recommendedName>
</protein>
<evidence type="ECO:0000259" key="11">
    <source>
        <dbReference type="PROSITE" id="PS50112"/>
    </source>
</evidence>
<proteinExistence type="predicted"/>
<evidence type="ECO:0000256" key="7">
    <source>
        <dbReference type="ARBA" id="ARBA00022840"/>
    </source>
</evidence>
<dbReference type="AlphaFoldDB" id="A0A8J7K6R5"/>
<dbReference type="PROSITE" id="PS50112">
    <property type="entry name" value="PAS"/>
    <property type="match status" value="1"/>
</dbReference>
<feature type="coiled-coil region" evidence="9">
    <location>
        <begin position="161"/>
        <end position="191"/>
    </location>
</feature>
<dbReference type="SUPFAM" id="SSF47384">
    <property type="entry name" value="Homodimeric domain of signal transducing histidine kinase"/>
    <property type="match status" value="1"/>
</dbReference>
<evidence type="ECO:0000256" key="5">
    <source>
        <dbReference type="ARBA" id="ARBA00022741"/>
    </source>
</evidence>
<evidence type="ECO:0000256" key="8">
    <source>
        <dbReference type="ARBA" id="ARBA00023012"/>
    </source>
</evidence>
<keyword evidence="8" id="KW-0902">Two-component regulatory system</keyword>
<keyword evidence="9" id="KW-0175">Coiled coil</keyword>
<dbReference type="SUPFAM" id="SSF55874">
    <property type="entry name" value="ATPase domain of HSP90 chaperone/DNA topoisomerase II/histidine kinase"/>
    <property type="match status" value="1"/>
</dbReference>
<evidence type="ECO:0000256" key="4">
    <source>
        <dbReference type="ARBA" id="ARBA00022679"/>
    </source>
</evidence>
<dbReference type="SMART" id="SM00387">
    <property type="entry name" value="HATPase_c"/>
    <property type="match status" value="1"/>
</dbReference>
<dbReference type="Pfam" id="PF02518">
    <property type="entry name" value="HATPase_c"/>
    <property type="match status" value="1"/>
</dbReference>
<evidence type="ECO:0000313" key="12">
    <source>
        <dbReference type="EMBL" id="MBE9397331.1"/>
    </source>
</evidence>
<keyword evidence="5" id="KW-0547">Nucleotide-binding</keyword>
<dbReference type="InterPro" id="IPR004358">
    <property type="entry name" value="Sig_transdc_His_kin-like_C"/>
</dbReference>
<evidence type="ECO:0000256" key="2">
    <source>
        <dbReference type="ARBA" id="ARBA00012438"/>
    </source>
</evidence>
<name>A0A8J7K6R5_9GAMM</name>
<evidence type="ECO:0000256" key="3">
    <source>
        <dbReference type="ARBA" id="ARBA00022553"/>
    </source>
</evidence>
<dbReference type="InterPro" id="IPR036097">
    <property type="entry name" value="HisK_dim/P_sf"/>
</dbReference>
<feature type="domain" description="Histidine kinase" evidence="10">
    <location>
        <begin position="200"/>
        <end position="438"/>
    </location>
</feature>
<dbReference type="Gene3D" id="3.30.565.10">
    <property type="entry name" value="Histidine kinase-like ATPase, C-terminal domain"/>
    <property type="match status" value="1"/>
</dbReference>
<dbReference type="PANTHER" id="PTHR43065:SF42">
    <property type="entry name" value="TWO-COMPONENT SENSOR PPRA"/>
    <property type="match status" value="1"/>
</dbReference>
<comment type="catalytic activity">
    <reaction evidence="1">
        <text>ATP + protein L-histidine = ADP + protein N-phospho-L-histidine.</text>
        <dbReference type="EC" id="2.7.13.3"/>
    </reaction>
</comment>
<dbReference type="InterPro" id="IPR035965">
    <property type="entry name" value="PAS-like_dom_sf"/>
</dbReference>
<keyword evidence="3" id="KW-0597">Phosphoprotein</keyword>